<proteinExistence type="predicted"/>
<protein>
    <submittedName>
        <fullName evidence="2">Uncharacterized protein</fullName>
    </submittedName>
</protein>
<feature type="region of interest" description="Disordered" evidence="1">
    <location>
        <begin position="76"/>
        <end position="96"/>
    </location>
</feature>
<feature type="compositionally biased region" description="Polar residues" evidence="1">
    <location>
        <begin position="76"/>
        <end position="88"/>
    </location>
</feature>
<evidence type="ECO:0000313" key="2">
    <source>
        <dbReference type="EMBL" id="KAF7287115.1"/>
    </source>
</evidence>
<dbReference type="Proteomes" id="UP000625711">
    <property type="component" value="Unassembled WGS sequence"/>
</dbReference>
<dbReference type="EMBL" id="JAACXV010000016">
    <property type="protein sequence ID" value="KAF7287115.1"/>
    <property type="molecule type" value="Genomic_DNA"/>
</dbReference>
<gene>
    <name evidence="2" type="ORF">GWI33_002492</name>
</gene>
<evidence type="ECO:0000313" key="3">
    <source>
        <dbReference type="Proteomes" id="UP000625711"/>
    </source>
</evidence>
<name>A0A834MN80_RHYFE</name>
<feature type="region of interest" description="Disordered" evidence="1">
    <location>
        <begin position="44"/>
        <end position="63"/>
    </location>
</feature>
<comment type="caution">
    <text evidence="2">The sequence shown here is derived from an EMBL/GenBank/DDBJ whole genome shotgun (WGS) entry which is preliminary data.</text>
</comment>
<accession>A0A834MN80</accession>
<keyword evidence="3" id="KW-1185">Reference proteome</keyword>
<organism evidence="2 3">
    <name type="scientific">Rhynchophorus ferrugineus</name>
    <name type="common">Red palm weevil</name>
    <name type="synonym">Curculio ferrugineus</name>
    <dbReference type="NCBI Taxonomy" id="354439"/>
    <lineage>
        <taxon>Eukaryota</taxon>
        <taxon>Metazoa</taxon>
        <taxon>Ecdysozoa</taxon>
        <taxon>Arthropoda</taxon>
        <taxon>Hexapoda</taxon>
        <taxon>Insecta</taxon>
        <taxon>Pterygota</taxon>
        <taxon>Neoptera</taxon>
        <taxon>Endopterygota</taxon>
        <taxon>Coleoptera</taxon>
        <taxon>Polyphaga</taxon>
        <taxon>Cucujiformia</taxon>
        <taxon>Curculionidae</taxon>
        <taxon>Dryophthorinae</taxon>
        <taxon>Rhynchophorus</taxon>
    </lineage>
</organism>
<dbReference type="AlphaFoldDB" id="A0A834MN80"/>
<reference evidence="2" key="1">
    <citation type="submission" date="2020-08" db="EMBL/GenBank/DDBJ databases">
        <title>Genome sequencing and assembly of the red palm weevil Rhynchophorus ferrugineus.</title>
        <authorList>
            <person name="Dias G.B."/>
            <person name="Bergman C.M."/>
            <person name="Manee M."/>
        </authorList>
    </citation>
    <scope>NUCLEOTIDE SEQUENCE</scope>
    <source>
        <strain evidence="2">AA-2017</strain>
        <tissue evidence="2">Whole larva</tissue>
    </source>
</reference>
<sequence>MSVKAKTTDESRIIGEYRRDGNNASLEKEKSLAHRDLDKIQREAAKDRGVSFHPRHSQQETIDDDLDGSSFMIQTTRDVSKSTRSTRACVNEKPLK</sequence>
<evidence type="ECO:0000256" key="1">
    <source>
        <dbReference type="SAM" id="MobiDB-lite"/>
    </source>
</evidence>